<name>A0ACB9TA78_HOLOL</name>
<dbReference type="Proteomes" id="UP001056778">
    <property type="component" value="Chromosome 4"/>
</dbReference>
<evidence type="ECO:0000313" key="2">
    <source>
        <dbReference type="Proteomes" id="UP001056778"/>
    </source>
</evidence>
<organism evidence="1 2">
    <name type="scientific">Holotrichia oblita</name>
    <name type="common">Chafer beetle</name>
    <dbReference type="NCBI Taxonomy" id="644536"/>
    <lineage>
        <taxon>Eukaryota</taxon>
        <taxon>Metazoa</taxon>
        <taxon>Ecdysozoa</taxon>
        <taxon>Arthropoda</taxon>
        <taxon>Hexapoda</taxon>
        <taxon>Insecta</taxon>
        <taxon>Pterygota</taxon>
        <taxon>Neoptera</taxon>
        <taxon>Endopterygota</taxon>
        <taxon>Coleoptera</taxon>
        <taxon>Polyphaga</taxon>
        <taxon>Scarabaeiformia</taxon>
        <taxon>Scarabaeidae</taxon>
        <taxon>Melolonthinae</taxon>
        <taxon>Holotrichia</taxon>
    </lineage>
</organism>
<sequence length="223" mass="24463">MGRSTFLSKNNNKYELIPPDGGWGYVITGAIGLAFVVGFVPISVFVTVFGPFLATLGDETSATTLITGVYSTGIFLTGFGFGLVFPATIASFTQYFVKKQTSMMSVIQVITGAAGIVWPSFTSILLEKYGFRGTVAIFSAISLHGILAVLTLQPAKWHYKRKEFEEHEKLKPQNSGLPGEKEQFLREDTDSSNTETTESWLNNTKVNRKKSTDENVNTKTGYS</sequence>
<protein>
    <submittedName>
        <fullName evidence="1">Monocarboxylate transporter</fullName>
    </submittedName>
</protein>
<reference evidence="1" key="1">
    <citation type="submission" date="2022-04" db="EMBL/GenBank/DDBJ databases">
        <title>Chromosome-scale genome assembly of Holotrichia oblita Faldermann.</title>
        <authorList>
            <person name="Rongchong L."/>
        </authorList>
    </citation>
    <scope>NUCLEOTIDE SEQUENCE</scope>
    <source>
        <strain evidence="1">81SQS9</strain>
    </source>
</reference>
<dbReference type="EMBL" id="CM043018">
    <property type="protein sequence ID" value="KAI4463730.1"/>
    <property type="molecule type" value="Genomic_DNA"/>
</dbReference>
<comment type="caution">
    <text evidence="1">The sequence shown here is derived from an EMBL/GenBank/DDBJ whole genome shotgun (WGS) entry which is preliminary data.</text>
</comment>
<accession>A0ACB9TA78</accession>
<gene>
    <name evidence="1" type="ORF">MML48_4g00008799</name>
</gene>
<evidence type="ECO:0000313" key="1">
    <source>
        <dbReference type="EMBL" id="KAI4463730.1"/>
    </source>
</evidence>
<proteinExistence type="predicted"/>
<keyword evidence="2" id="KW-1185">Reference proteome</keyword>